<name>A0ABT8UIM3_9MYCO</name>
<accession>A0ABT8UIM3</accession>
<organism evidence="3 4">
    <name type="scientific">Mycolicibacterium arseniciresistens</name>
    <dbReference type="NCBI Taxonomy" id="3062257"/>
    <lineage>
        <taxon>Bacteria</taxon>
        <taxon>Bacillati</taxon>
        <taxon>Actinomycetota</taxon>
        <taxon>Actinomycetes</taxon>
        <taxon>Mycobacteriales</taxon>
        <taxon>Mycobacteriaceae</taxon>
        <taxon>Mycolicibacterium</taxon>
    </lineage>
</organism>
<evidence type="ECO:0000256" key="1">
    <source>
        <dbReference type="SAM" id="MobiDB-lite"/>
    </source>
</evidence>
<dbReference type="RefSeq" id="WP_302915163.1">
    <property type="nucleotide sequence ID" value="NZ_JAUMSQ010000142.1"/>
</dbReference>
<dbReference type="SMART" id="SM00834">
    <property type="entry name" value="CxxC_CXXC_SSSS"/>
    <property type="match status" value="1"/>
</dbReference>
<keyword evidence="4" id="KW-1185">Reference proteome</keyword>
<protein>
    <submittedName>
        <fullName evidence="3">Zinc ribbon domain-containing protein</fullName>
    </submittedName>
</protein>
<dbReference type="Pfam" id="PF09723">
    <property type="entry name" value="Zn_ribbon_8"/>
    <property type="match status" value="1"/>
</dbReference>
<dbReference type="Proteomes" id="UP001168823">
    <property type="component" value="Unassembled WGS sequence"/>
</dbReference>
<dbReference type="EMBL" id="JAUMSQ010000142">
    <property type="protein sequence ID" value="MDO3637640.1"/>
    <property type="molecule type" value="Genomic_DNA"/>
</dbReference>
<dbReference type="InterPro" id="IPR013429">
    <property type="entry name" value="Regulatory_FmdB_Zinc_ribbon"/>
</dbReference>
<evidence type="ECO:0000313" key="4">
    <source>
        <dbReference type="Proteomes" id="UP001168823"/>
    </source>
</evidence>
<feature type="region of interest" description="Disordered" evidence="1">
    <location>
        <begin position="58"/>
        <end position="94"/>
    </location>
</feature>
<sequence length="94" mass="9811">MPTYSYSCAPCGTFALVRPMAASTDPAPCPQCGEVAIRVFGSPALAAVEPGLRRALDASARSADTPHVVSSVPGRSARATPITRDPRHARLPRP</sequence>
<dbReference type="NCBIfam" id="TIGR02605">
    <property type="entry name" value="CxxC_CxxC_SSSS"/>
    <property type="match status" value="1"/>
</dbReference>
<evidence type="ECO:0000313" key="3">
    <source>
        <dbReference type="EMBL" id="MDO3637640.1"/>
    </source>
</evidence>
<feature type="domain" description="Putative regulatory protein FmdB zinc ribbon" evidence="2">
    <location>
        <begin position="1"/>
        <end position="41"/>
    </location>
</feature>
<proteinExistence type="predicted"/>
<evidence type="ECO:0000259" key="2">
    <source>
        <dbReference type="SMART" id="SM00834"/>
    </source>
</evidence>
<comment type="caution">
    <text evidence="3">The sequence shown here is derived from an EMBL/GenBank/DDBJ whole genome shotgun (WGS) entry which is preliminary data.</text>
</comment>
<gene>
    <name evidence="3" type="ORF">Q2100_18010</name>
</gene>
<reference evidence="3" key="1">
    <citation type="submission" date="2023-07" db="EMBL/GenBank/DDBJ databases">
        <title>Mycolicibacterium sp. nov., a novel bacterial species.</title>
        <authorList>
            <person name="Cao Y."/>
        </authorList>
    </citation>
    <scope>NUCLEOTIDE SEQUENCE</scope>
    <source>
        <strain evidence="3">KC 300</strain>
    </source>
</reference>